<organism evidence="4 5">
    <name type="scientific">Stackebrandtia nassauensis (strain DSM 44728 / CIP 108903 / NRRL B-16338 / NBRC 102104 / LLR-40K-21)</name>
    <dbReference type="NCBI Taxonomy" id="446470"/>
    <lineage>
        <taxon>Bacteria</taxon>
        <taxon>Bacillati</taxon>
        <taxon>Actinomycetota</taxon>
        <taxon>Actinomycetes</taxon>
        <taxon>Glycomycetales</taxon>
        <taxon>Glycomycetaceae</taxon>
        <taxon>Stackebrandtia</taxon>
    </lineage>
</organism>
<dbReference type="SMART" id="SM00382">
    <property type="entry name" value="AAA"/>
    <property type="match status" value="1"/>
</dbReference>
<keyword evidence="2" id="KW-0067">ATP-binding</keyword>
<keyword evidence="5" id="KW-1185">Reference proteome</keyword>
<evidence type="ECO:0000313" key="4">
    <source>
        <dbReference type="EMBL" id="ADD41092.1"/>
    </source>
</evidence>
<protein>
    <submittedName>
        <fullName evidence="4">ABC transporter related protein</fullName>
    </submittedName>
</protein>
<dbReference type="Gene3D" id="3.40.50.300">
    <property type="entry name" value="P-loop containing nucleotide triphosphate hydrolases"/>
    <property type="match status" value="1"/>
</dbReference>
<dbReference type="GO" id="GO:0016887">
    <property type="term" value="F:ATP hydrolysis activity"/>
    <property type="evidence" value="ECO:0007669"/>
    <property type="project" value="InterPro"/>
</dbReference>
<dbReference type="GO" id="GO:0022857">
    <property type="term" value="F:transmembrane transporter activity"/>
    <property type="evidence" value="ECO:0007669"/>
    <property type="project" value="TreeGrafter"/>
</dbReference>
<dbReference type="AlphaFoldDB" id="D3PV39"/>
<dbReference type="InterPro" id="IPR003439">
    <property type="entry name" value="ABC_transporter-like_ATP-bd"/>
</dbReference>
<evidence type="ECO:0000259" key="3">
    <source>
        <dbReference type="PROSITE" id="PS50893"/>
    </source>
</evidence>
<evidence type="ECO:0000256" key="2">
    <source>
        <dbReference type="ARBA" id="ARBA00022840"/>
    </source>
</evidence>
<dbReference type="GO" id="GO:0005524">
    <property type="term" value="F:ATP binding"/>
    <property type="evidence" value="ECO:0007669"/>
    <property type="project" value="UniProtKB-KW"/>
</dbReference>
<dbReference type="InterPro" id="IPR003593">
    <property type="entry name" value="AAA+_ATPase"/>
</dbReference>
<dbReference type="Proteomes" id="UP000000844">
    <property type="component" value="Chromosome"/>
</dbReference>
<keyword evidence="1" id="KW-0547">Nucleotide-binding</keyword>
<dbReference type="Pfam" id="PF00005">
    <property type="entry name" value="ABC_tran"/>
    <property type="match status" value="1"/>
</dbReference>
<name>D3PV39_STANL</name>
<dbReference type="SUPFAM" id="SSF52540">
    <property type="entry name" value="P-loop containing nucleoside triphosphate hydrolases"/>
    <property type="match status" value="1"/>
</dbReference>
<dbReference type="InterPro" id="IPR017871">
    <property type="entry name" value="ABC_transporter-like_CS"/>
</dbReference>
<sequence length="218" mass="22382">MNTSLQVEAVAVQYGHRHALSDVNITVPPGSVLAVTGASGSGKTTLLWVMAGLLAPTSGTVRLGGKDIQVREDAVTEGVHLIPQGNGLASVLTAHENVAVAMLAAGVDAAEATRRADAALDQLGVTAQAAQLAEELSGGQRQRVAIARGLALRAPVLLADEITSDLDVENRDLVLDLLRQEAKRGACVVFATNDTEAAATCDIVVHLADGRVEATPSG</sequence>
<dbReference type="STRING" id="446470.Snas_1385"/>
<dbReference type="InterPro" id="IPR027417">
    <property type="entry name" value="P-loop_NTPase"/>
</dbReference>
<evidence type="ECO:0000313" key="5">
    <source>
        <dbReference type="Proteomes" id="UP000000844"/>
    </source>
</evidence>
<dbReference type="InterPro" id="IPR015854">
    <property type="entry name" value="ABC_transpr_LolD-like"/>
</dbReference>
<dbReference type="GO" id="GO:0005886">
    <property type="term" value="C:plasma membrane"/>
    <property type="evidence" value="ECO:0007669"/>
    <property type="project" value="TreeGrafter"/>
</dbReference>
<feature type="domain" description="ABC transporter" evidence="3">
    <location>
        <begin position="5"/>
        <end position="218"/>
    </location>
</feature>
<dbReference type="EMBL" id="CP001778">
    <property type="protein sequence ID" value="ADD41092.1"/>
    <property type="molecule type" value="Genomic_DNA"/>
</dbReference>
<dbReference type="RefSeq" id="WP_013016663.1">
    <property type="nucleotide sequence ID" value="NC_013947.1"/>
</dbReference>
<dbReference type="KEGG" id="sna:Snas_1385"/>
<dbReference type="PROSITE" id="PS50893">
    <property type="entry name" value="ABC_TRANSPORTER_2"/>
    <property type="match status" value="1"/>
</dbReference>
<gene>
    <name evidence="4" type="ordered locus">Snas_1385</name>
</gene>
<evidence type="ECO:0000256" key="1">
    <source>
        <dbReference type="ARBA" id="ARBA00022741"/>
    </source>
</evidence>
<dbReference type="PANTHER" id="PTHR24220">
    <property type="entry name" value="IMPORT ATP-BINDING PROTEIN"/>
    <property type="match status" value="1"/>
</dbReference>
<dbReference type="eggNOG" id="COG1136">
    <property type="taxonomic scope" value="Bacteria"/>
</dbReference>
<dbReference type="PROSITE" id="PS00211">
    <property type="entry name" value="ABC_TRANSPORTER_1"/>
    <property type="match status" value="1"/>
</dbReference>
<accession>D3PV39</accession>
<reference evidence="4 5" key="1">
    <citation type="journal article" date="2009" name="Stand. Genomic Sci.">
        <title>Complete genome sequence of Stackebrandtia nassauensis type strain (LLR-40K-21).</title>
        <authorList>
            <person name="Munk C."/>
            <person name="Lapidus A."/>
            <person name="Copeland A."/>
            <person name="Jando M."/>
            <person name="Mayilraj S."/>
            <person name="Glavina Del Rio T."/>
            <person name="Nolan M."/>
            <person name="Chen F."/>
            <person name="Lucas S."/>
            <person name="Tice H."/>
            <person name="Cheng J.F."/>
            <person name="Han C."/>
            <person name="Detter J.C."/>
            <person name="Bruce D."/>
            <person name="Goodwin L."/>
            <person name="Chain P."/>
            <person name="Pitluck S."/>
            <person name="Goker M."/>
            <person name="Ovchinikova G."/>
            <person name="Pati A."/>
            <person name="Ivanova N."/>
            <person name="Mavromatis K."/>
            <person name="Chen A."/>
            <person name="Palaniappan K."/>
            <person name="Land M."/>
            <person name="Hauser L."/>
            <person name="Chang Y.J."/>
            <person name="Jeffries C.D."/>
            <person name="Bristow J."/>
            <person name="Eisen J.A."/>
            <person name="Markowitz V."/>
            <person name="Hugenholtz P."/>
            <person name="Kyrpides N.C."/>
            <person name="Klenk H.P."/>
        </authorList>
    </citation>
    <scope>NUCLEOTIDE SEQUENCE [LARGE SCALE GENOMIC DNA]</scope>
    <source>
        <strain evidence="5">DSM 44728 / CIP 108903 / NRRL B-16338 / NBRC 102104 / LLR-40K-21</strain>
    </source>
</reference>
<dbReference type="HOGENOM" id="CLU_000604_1_22_11"/>
<proteinExistence type="predicted"/>